<proteinExistence type="predicted"/>
<sequence>VPAHHRPTDRRGKATGGRVTAPKNERKGSTFTSGEQAIVVGKDGITHKITNRAGAKGEAAVTDALRGMTTAREGLSLNKYGRASNKNDIFEVFNIPEADGILREWEQTGDLPTKPDGTPKRVALRCDGGNEPMEPRIDELVAGLREDGNDHIADFIEAGHWFDAGDMTSEELAAQGYGTVGGSPLEGIHSSGLRQFQTGYQLVSEPTGEDGQDSSWQRIPDIDNNEFNPDWPHQHFSNYTHVPDGGLSDYDTIDDDWRTMTPPDIFKHRMGYQHGSPRDLEIPVDSDGDHMLSHGDGCALAHSIHRDALDFWKSDFGQGMCASFFQSQENPQANLIFSFPADTTIDTAPAYMAKKLAAAQVIWVDQMMAEVIDAGADLLWQEGAEHDAWPMHTAEDMEVFDNIFVVSVQKDEYGTWPNVKWGTIGHTTGATPKADWVDYQPGDPVDFHKVRGLYWIQMTDWLMPCNETILEFDTARQALTGECMDMMLGVMNSLRERGEAKPEHMNLPGWVASSGCLAVSVAARSFYDYITKRPLQEVNVPRAMRRNAERKHGTIRPTIKIVTLPRAPHRPGKHNKTDRKLTCRFWVDEHRRYQHYPS</sequence>
<evidence type="ECO:0000313" key="2">
    <source>
        <dbReference type="EMBL" id="SVA59645.1"/>
    </source>
</evidence>
<name>A0A381X4G8_9ZZZZ</name>
<feature type="non-terminal residue" evidence="2">
    <location>
        <position position="1"/>
    </location>
</feature>
<evidence type="ECO:0000256" key="1">
    <source>
        <dbReference type="SAM" id="MobiDB-lite"/>
    </source>
</evidence>
<organism evidence="2">
    <name type="scientific">marine metagenome</name>
    <dbReference type="NCBI Taxonomy" id="408172"/>
    <lineage>
        <taxon>unclassified sequences</taxon>
        <taxon>metagenomes</taxon>
        <taxon>ecological metagenomes</taxon>
    </lineage>
</organism>
<reference evidence="2" key="1">
    <citation type="submission" date="2018-05" db="EMBL/GenBank/DDBJ databases">
        <authorList>
            <person name="Lanie J.A."/>
            <person name="Ng W.-L."/>
            <person name="Kazmierczak K.M."/>
            <person name="Andrzejewski T.M."/>
            <person name="Davidsen T.M."/>
            <person name="Wayne K.J."/>
            <person name="Tettelin H."/>
            <person name="Glass J.I."/>
            <person name="Rusch D."/>
            <person name="Podicherti R."/>
            <person name="Tsui H.-C.T."/>
            <person name="Winkler M.E."/>
        </authorList>
    </citation>
    <scope>NUCLEOTIDE SEQUENCE</scope>
</reference>
<dbReference type="EMBL" id="UINC01013884">
    <property type="protein sequence ID" value="SVA59645.1"/>
    <property type="molecule type" value="Genomic_DNA"/>
</dbReference>
<protein>
    <submittedName>
        <fullName evidence="2">Uncharacterized protein</fullName>
    </submittedName>
</protein>
<accession>A0A381X4G8</accession>
<feature type="non-terminal residue" evidence="2">
    <location>
        <position position="598"/>
    </location>
</feature>
<feature type="region of interest" description="Disordered" evidence="1">
    <location>
        <begin position="1"/>
        <end position="32"/>
    </location>
</feature>
<gene>
    <name evidence="2" type="ORF">METZ01_LOCUS112499</name>
</gene>
<dbReference type="AlphaFoldDB" id="A0A381X4G8"/>